<dbReference type="Gene3D" id="1.10.530.10">
    <property type="match status" value="1"/>
</dbReference>
<gene>
    <name evidence="3" type="primary">mltB</name>
    <name evidence="3" type="ORF">LZ012_12505</name>
</gene>
<keyword evidence="4" id="KW-1185">Reference proteome</keyword>
<dbReference type="Proteomes" id="UP001165384">
    <property type="component" value="Unassembled WGS sequence"/>
</dbReference>
<dbReference type="CDD" id="cd13399">
    <property type="entry name" value="Slt35-like"/>
    <property type="match status" value="1"/>
</dbReference>
<feature type="signal peptide" evidence="1">
    <location>
        <begin position="1"/>
        <end position="24"/>
    </location>
</feature>
<organism evidence="3 4">
    <name type="scientific">Dechloromonas hankyongensis</name>
    <dbReference type="NCBI Taxonomy" id="2908002"/>
    <lineage>
        <taxon>Bacteria</taxon>
        <taxon>Pseudomonadati</taxon>
        <taxon>Pseudomonadota</taxon>
        <taxon>Betaproteobacteria</taxon>
        <taxon>Rhodocyclales</taxon>
        <taxon>Azonexaceae</taxon>
        <taxon>Dechloromonas</taxon>
    </lineage>
</organism>
<reference evidence="3" key="1">
    <citation type="submission" date="2022-01" db="EMBL/GenBank/DDBJ databases">
        <authorList>
            <person name="Jo J.-H."/>
            <person name="Im W.-T."/>
        </authorList>
    </citation>
    <scope>NUCLEOTIDE SEQUENCE</scope>
    <source>
        <strain evidence="3">XY25</strain>
    </source>
</reference>
<dbReference type="InterPro" id="IPR023346">
    <property type="entry name" value="Lysozyme-like_dom_sf"/>
</dbReference>
<dbReference type="PANTHER" id="PTHR30163:SF9">
    <property type="entry name" value="MEMBRANE-BOUND LYTIC MUREIN TRANSGLYCOSYLASE B"/>
    <property type="match status" value="1"/>
</dbReference>
<evidence type="ECO:0000313" key="4">
    <source>
        <dbReference type="Proteomes" id="UP001165384"/>
    </source>
</evidence>
<dbReference type="PANTHER" id="PTHR30163">
    <property type="entry name" value="MEMBRANE-BOUND LYTIC MUREIN TRANSGLYCOSYLASE B"/>
    <property type="match status" value="1"/>
</dbReference>
<dbReference type="InterPro" id="IPR011757">
    <property type="entry name" value="Lytic_transglycosylase_MltB"/>
</dbReference>
<proteinExistence type="predicted"/>
<dbReference type="NCBIfam" id="TIGR02282">
    <property type="entry name" value="MltB"/>
    <property type="match status" value="1"/>
</dbReference>
<evidence type="ECO:0000256" key="1">
    <source>
        <dbReference type="SAM" id="SignalP"/>
    </source>
</evidence>
<dbReference type="RefSeq" id="WP_275711146.1">
    <property type="nucleotide sequence ID" value="NZ_JAKLTN010000002.1"/>
</dbReference>
<name>A0ABS9K3S6_9RHOO</name>
<protein>
    <submittedName>
        <fullName evidence="3">Lytic murein transglycosylase B</fullName>
    </submittedName>
</protein>
<feature type="chain" id="PRO_5046701917" evidence="1">
    <location>
        <begin position="25"/>
        <end position="349"/>
    </location>
</feature>
<evidence type="ECO:0000313" key="3">
    <source>
        <dbReference type="EMBL" id="MCG2577814.1"/>
    </source>
</evidence>
<dbReference type="Pfam" id="PF13406">
    <property type="entry name" value="SLT_2"/>
    <property type="match status" value="1"/>
</dbReference>
<dbReference type="Gene3D" id="1.10.8.350">
    <property type="entry name" value="Bacterial muramidase"/>
    <property type="match status" value="1"/>
</dbReference>
<evidence type="ECO:0000259" key="2">
    <source>
        <dbReference type="Pfam" id="PF13406"/>
    </source>
</evidence>
<dbReference type="SUPFAM" id="SSF53955">
    <property type="entry name" value="Lysozyme-like"/>
    <property type="match status" value="1"/>
</dbReference>
<keyword evidence="1" id="KW-0732">Signal</keyword>
<dbReference type="EMBL" id="JAKLTN010000002">
    <property type="protein sequence ID" value="MCG2577814.1"/>
    <property type="molecule type" value="Genomic_DNA"/>
</dbReference>
<sequence>MMNAIPKNALAALLLACITGLGHAATPPASFADDPAVIDFARDLEQRHGFNADTLLGQFAQTRPNAKVLQLIKPPTSPLQRSWERYRPRFLNDRRIDGGVRFWQENEGALVKASALYGVPPEIIVAIIGVETEYGRNTGGFRVLEALATLAFKYPQRAEFFRTELEQFLLLSRENGLDPLTVKGSFAGAIGIPQFMPGSQRRYAVDFDGDQRVDLGNSVDDAIGSVGRFLEQHGWQAGQAIAVPAATNGELDPTLLQTGLRPSLKVADLASKGVRADTDPQGTVALIDLVSPGKDTEYWLGFENFYVITRYNRSSFYAMSVFQLGEEIRNRLCVQLPATTESRGRYCRA</sequence>
<comment type="caution">
    <text evidence="3">The sequence shown here is derived from an EMBL/GenBank/DDBJ whole genome shotgun (WGS) entry which is preliminary data.</text>
</comment>
<dbReference type="InterPro" id="IPR031304">
    <property type="entry name" value="SLT_2"/>
</dbReference>
<feature type="domain" description="Transglycosylase SLT" evidence="2">
    <location>
        <begin position="35"/>
        <end position="325"/>
    </location>
</feature>
<dbReference type="InterPro" id="IPR043426">
    <property type="entry name" value="MltB-like"/>
</dbReference>
<accession>A0ABS9K3S6</accession>